<dbReference type="EMBL" id="BQKI01000015">
    <property type="protein sequence ID" value="GJN09402.1"/>
    <property type="molecule type" value="Genomic_DNA"/>
</dbReference>
<reference evidence="1" key="1">
    <citation type="journal article" date="2018" name="DNA Res.">
        <title>Multiple hybrid de novo genome assembly of finger millet, an orphan allotetraploid crop.</title>
        <authorList>
            <person name="Hatakeyama M."/>
            <person name="Aluri S."/>
            <person name="Balachadran M.T."/>
            <person name="Sivarajan S.R."/>
            <person name="Patrignani A."/>
            <person name="Gruter S."/>
            <person name="Poveda L."/>
            <person name="Shimizu-Inatsugi R."/>
            <person name="Baeten J."/>
            <person name="Francoijs K.J."/>
            <person name="Nataraja K.N."/>
            <person name="Reddy Y.A.N."/>
            <person name="Phadnis S."/>
            <person name="Ravikumar R.L."/>
            <person name="Schlapbach R."/>
            <person name="Sreeman S.M."/>
            <person name="Shimizu K.K."/>
        </authorList>
    </citation>
    <scope>NUCLEOTIDE SEQUENCE</scope>
</reference>
<proteinExistence type="predicted"/>
<dbReference type="Proteomes" id="UP001054889">
    <property type="component" value="Unassembled WGS sequence"/>
</dbReference>
<accession>A0AAV5DH31</accession>
<protein>
    <submittedName>
        <fullName evidence="1">Uncharacterized protein</fullName>
    </submittedName>
</protein>
<evidence type="ECO:0000313" key="2">
    <source>
        <dbReference type="Proteomes" id="UP001054889"/>
    </source>
</evidence>
<evidence type="ECO:0000313" key="1">
    <source>
        <dbReference type="EMBL" id="GJN09402.1"/>
    </source>
</evidence>
<keyword evidence="2" id="KW-1185">Reference proteome</keyword>
<gene>
    <name evidence="1" type="primary">ga27405</name>
    <name evidence="1" type="ORF">PR202_ga27405</name>
</gene>
<comment type="caution">
    <text evidence="1">The sequence shown here is derived from an EMBL/GenBank/DDBJ whole genome shotgun (WGS) entry which is preliminary data.</text>
</comment>
<reference evidence="1" key="2">
    <citation type="submission" date="2021-12" db="EMBL/GenBank/DDBJ databases">
        <title>Resequencing data analysis of finger millet.</title>
        <authorList>
            <person name="Hatakeyama M."/>
            <person name="Aluri S."/>
            <person name="Balachadran M.T."/>
            <person name="Sivarajan S.R."/>
            <person name="Poveda L."/>
            <person name="Shimizu-Inatsugi R."/>
            <person name="Schlapbach R."/>
            <person name="Sreeman S.M."/>
            <person name="Shimizu K.K."/>
        </authorList>
    </citation>
    <scope>NUCLEOTIDE SEQUENCE</scope>
</reference>
<organism evidence="1 2">
    <name type="scientific">Eleusine coracana subsp. coracana</name>
    <dbReference type="NCBI Taxonomy" id="191504"/>
    <lineage>
        <taxon>Eukaryota</taxon>
        <taxon>Viridiplantae</taxon>
        <taxon>Streptophyta</taxon>
        <taxon>Embryophyta</taxon>
        <taxon>Tracheophyta</taxon>
        <taxon>Spermatophyta</taxon>
        <taxon>Magnoliopsida</taxon>
        <taxon>Liliopsida</taxon>
        <taxon>Poales</taxon>
        <taxon>Poaceae</taxon>
        <taxon>PACMAD clade</taxon>
        <taxon>Chloridoideae</taxon>
        <taxon>Cynodonteae</taxon>
        <taxon>Eleusininae</taxon>
        <taxon>Eleusine</taxon>
    </lineage>
</organism>
<name>A0AAV5DH31_ELECO</name>
<sequence>MQFLFVSPPLPVSYFYEGAPLLILDRPENRAKARSAREKKKAIPKTLLAAATSQAAVVAVFRVLDYLARHAAFFTDAFPSLLYRLFISSTFP</sequence>
<dbReference type="AlphaFoldDB" id="A0AAV5DH31"/>